<sequence length="144" mass="14127">MAPVLWRVATGGPRERLVAQNLAALAAALTLLLAAQGFGRPAYVDLALVLSLLGPAGTLVYARFLGGVPPARPVYWAAVVAVPLTVVPLCVAAGPGRQLVKLLVVGALLVAGGVVTSAGSRIPADGAGDGTTAPGTADGRGSAG</sequence>
<feature type="transmembrane region" description="Helical" evidence="7">
    <location>
        <begin position="74"/>
        <end position="92"/>
    </location>
</feature>
<keyword evidence="5 7" id="KW-0472">Membrane</keyword>
<evidence type="ECO:0000313" key="9">
    <source>
        <dbReference type="Proteomes" id="UP000675554"/>
    </source>
</evidence>
<dbReference type="Pfam" id="PF04066">
    <property type="entry name" value="MrpF_PhaF"/>
    <property type="match status" value="1"/>
</dbReference>
<accession>A0A8T4IVA5</accession>
<dbReference type="EMBL" id="JAGSMN010000627">
    <property type="protein sequence ID" value="MBR7676266.1"/>
    <property type="molecule type" value="Genomic_DNA"/>
</dbReference>
<dbReference type="Proteomes" id="UP000675554">
    <property type="component" value="Unassembled WGS sequence"/>
</dbReference>
<evidence type="ECO:0000313" key="8">
    <source>
        <dbReference type="EMBL" id="MBR7676266.1"/>
    </source>
</evidence>
<evidence type="ECO:0000256" key="4">
    <source>
        <dbReference type="ARBA" id="ARBA00022989"/>
    </source>
</evidence>
<dbReference type="AlphaFoldDB" id="A0A8T4IVA5"/>
<keyword evidence="2" id="KW-1003">Cell membrane</keyword>
<evidence type="ECO:0000256" key="6">
    <source>
        <dbReference type="SAM" id="MobiDB-lite"/>
    </source>
</evidence>
<feature type="transmembrane region" description="Helical" evidence="7">
    <location>
        <begin position="17"/>
        <end position="35"/>
    </location>
</feature>
<dbReference type="GO" id="GO:0005886">
    <property type="term" value="C:plasma membrane"/>
    <property type="evidence" value="ECO:0007669"/>
    <property type="project" value="UniProtKB-SubCell"/>
</dbReference>
<keyword evidence="4 7" id="KW-1133">Transmembrane helix</keyword>
<protein>
    <submittedName>
        <fullName evidence="8">MrpF/PhaF family protein</fullName>
    </submittedName>
</protein>
<feature type="region of interest" description="Disordered" evidence="6">
    <location>
        <begin position="125"/>
        <end position="144"/>
    </location>
</feature>
<evidence type="ECO:0000256" key="2">
    <source>
        <dbReference type="ARBA" id="ARBA00022475"/>
    </source>
</evidence>
<evidence type="ECO:0000256" key="5">
    <source>
        <dbReference type="ARBA" id="ARBA00023136"/>
    </source>
</evidence>
<organism evidence="8 9">
    <name type="scientific">Streptomyces daliensis</name>
    <dbReference type="NCBI Taxonomy" id="299421"/>
    <lineage>
        <taxon>Bacteria</taxon>
        <taxon>Bacillati</taxon>
        <taxon>Actinomycetota</taxon>
        <taxon>Actinomycetes</taxon>
        <taxon>Kitasatosporales</taxon>
        <taxon>Streptomycetaceae</taxon>
        <taxon>Streptomyces</taxon>
    </lineage>
</organism>
<comment type="subcellular location">
    <subcellularLocation>
        <location evidence="1">Cell membrane</location>
        <topology evidence="1">Multi-pass membrane protein</topology>
    </subcellularLocation>
</comment>
<evidence type="ECO:0000256" key="3">
    <source>
        <dbReference type="ARBA" id="ARBA00022692"/>
    </source>
</evidence>
<gene>
    <name evidence="8" type="ORF">KDA82_25305</name>
</gene>
<dbReference type="InterPro" id="IPR007208">
    <property type="entry name" value="MrpF/PhaF-like"/>
</dbReference>
<reference evidence="8" key="1">
    <citation type="submission" date="2021-04" db="EMBL/GenBank/DDBJ databases">
        <title>Sequencing of actinobacteria type strains.</title>
        <authorList>
            <person name="Nguyen G.-S."/>
            <person name="Wentzel A."/>
        </authorList>
    </citation>
    <scope>NUCLEOTIDE SEQUENCE</scope>
    <source>
        <strain evidence="8">DSM 42095</strain>
    </source>
</reference>
<keyword evidence="3 7" id="KW-0812">Transmembrane</keyword>
<comment type="caution">
    <text evidence="8">The sequence shown here is derived from an EMBL/GenBank/DDBJ whole genome shotgun (WGS) entry which is preliminary data.</text>
</comment>
<keyword evidence="9" id="KW-1185">Reference proteome</keyword>
<feature type="transmembrane region" description="Helical" evidence="7">
    <location>
        <begin position="99"/>
        <end position="119"/>
    </location>
</feature>
<name>A0A8T4IVA5_9ACTN</name>
<dbReference type="GO" id="GO:0015075">
    <property type="term" value="F:monoatomic ion transmembrane transporter activity"/>
    <property type="evidence" value="ECO:0007669"/>
    <property type="project" value="InterPro"/>
</dbReference>
<proteinExistence type="predicted"/>
<evidence type="ECO:0000256" key="7">
    <source>
        <dbReference type="SAM" id="Phobius"/>
    </source>
</evidence>
<feature type="transmembrane region" description="Helical" evidence="7">
    <location>
        <begin position="42"/>
        <end position="62"/>
    </location>
</feature>
<evidence type="ECO:0000256" key="1">
    <source>
        <dbReference type="ARBA" id="ARBA00004651"/>
    </source>
</evidence>